<comment type="similarity">
    <text evidence="1">Belongs to the THADA family.</text>
</comment>
<keyword evidence="2" id="KW-0819">tRNA processing</keyword>
<dbReference type="PANTHER" id="PTHR14387:SF0">
    <property type="entry name" value="DUF2428 DOMAIN-CONTAINING PROTEIN"/>
    <property type="match status" value="1"/>
</dbReference>
<dbReference type="InterPro" id="IPR056842">
    <property type="entry name" value="THADA-like_TPR_C"/>
</dbReference>
<dbReference type="InterPro" id="IPR051954">
    <property type="entry name" value="tRNA_methyltransferase_THADA"/>
</dbReference>
<dbReference type="EMBL" id="JARBDR010000657">
    <property type="protein sequence ID" value="KAJ8308353.1"/>
    <property type="molecule type" value="Genomic_DNA"/>
</dbReference>
<dbReference type="Pfam" id="PF25151">
    <property type="entry name" value="TPR_Trm732_C"/>
    <property type="match status" value="1"/>
</dbReference>
<feature type="domain" description="DUF2428" evidence="3">
    <location>
        <begin position="925"/>
        <end position="1186"/>
    </location>
</feature>
<evidence type="ECO:0000259" key="4">
    <source>
        <dbReference type="Pfam" id="PF25150"/>
    </source>
</evidence>
<dbReference type="InterPro" id="IPR016024">
    <property type="entry name" value="ARM-type_fold"/>
</dbReference>
<evidence type="ECO:0000256" key="1">
    <source>
        <dbReference type="ARBA" id="ARBA00010409"/>
    </source>
</evidence>
<evidence type="ECO:0000313" key="7">
    <source>
        <dbReference type="Proteomes" id="UP001217089"/>
    </source>
</evidence>
<feature type="domain" description="tRNA (32-2'-O)-methyltransferase regulator THADA-like C-terminal TPR repeats region" evidence="5">
    <location>
        <begin position="1188"/>
        <end position="1340"/>
    </location>
</feature>
<name>A0ABQ9EYJ8_TEGGR</name>
<dbReference type="PANTHER" id="PTHR14387">
    <property type="entry name" value="THADA/DEATH RECEPTOR INTERACTING PROTEIN"/>
    <property type="match status" value="1"/>
</dbReference>
<evidence type="ECO:0000256" key="2">
    <source>
        <dbReference type="ARBA" id="ARBA00022694"/>
    </source>
</evidence>
<organism evidence="6 7">
    <name type="scientific">Tegillarca granosa</name>
    <name type="common">Malaysian cockle</name>
    <name type="synonym">Anadara granosa</name>
    <dbReference type="NCBI Taxonomy" id="220873"/>
    <lineage>
        <taxon>Eukaryota</taxon>
        <taxon>Metazoa</taxon>
        <taxon>Spiralia</taxon>
        <taxon>Lophotrochozoa</taxon>
        <taxon>Mollusca</taxon>
        <taxon>Bivalvia</taxon>
        <taxon>Autobranchia</taxon>
        <taxon>Pteriomorphia</taxon>
        <taxon>Arcoida</taxon>
        <taxon>Arcoidea</taxon>
        <taxon>Arcidae</taxon>
        <taxon>Tegillarca</taxon>
    </lineage>
</organism>
<evidence type="ECO:0000259" key="5">
    <source>
        <dbReference type="Pfam" id="PF25151"/>
    </source>
</evidence>
<protein>
    <recommendedName>
        <fullName evidence="8">DUF2428 domain-containing protein</fullName>
    </recommendedName>
</protein>
<dbReference type="Pfam" id="PF10350">
    <property type="entry name" value="DUF2428"/>
    <property type="match status" value="1"/>
</dbReference>
<dbReference type="SUPFAM" id="SSF48371">
    <property type="entry name" value="ARM repeat"/>
    <property type="match status" value="1"/>
</dbReference>
<evidence type="ECO:0000259" key="3">
    <source>
        <dbReference type="Pfam" id="PF10350"/>
    </source>
</evidence>
<keyword evidence="7" id="KW-1185">Reference proteome</keyword>
<comment type="caution">
    <text evidence="6">The sequence shown here is derived from an EMBL/GenBank/DDBJ whole genome shotgun (WGS) entry which is preliminary data.</text>
</comment>
<dbReference type="Proteomes" id="UP001217089">
    <property type="component" value="Unassembled WGS sequence"/>
</dbReference>
<evidence type="ECO:0000313" key="6">
    <source>
        <dbReference type="EMBL" id="KAJ8308353.1"/>
    </source>
</evidence>
<sequence>MDRDISKVSVPDTSWLSEFYIPDLNILFDVSHFKQHDIHKLLKRLDVTSKCLISAHQKSQLSSIDQNLIEKFLSSVISCYTSCIESIKLARAVEKLLVPWRDKYQEFINAELETFILKVLQQTPCITENVVAVCFLIEQNESVRLIIRKHIQRCLEWIVQHLTLMTAKPPMLLTKKEIQDVYCFIKVVLQLFQYLPGDTCGRFWTNDSNSLNNLTSIVQSLFAALNSQDYGTDCVLLSGTTLALLLTSAPDPATTIGSFEFLLNCLLTSEKTVSFEKLLESEDFVLDTSTCTLTSLGQLSLLKGVVACSDTKVLSYKKSSECYIVRLFSVIYKFCKGPVIFQYQAFNLLCLYFKRLYKLATDKDLTLNIFADNVNIVELTLELVWLNWDSPVEDVPDFVIQTFTLLLELWAFENENINISKRKLLNLPEIALLKIMNMAWYTKGKYLIFSAILPYINSNQVLNDHPQIKQHLIKCLSTNYLAPSGGDLYKAFLMELKKKDTKESCVEIWKDGWMETVLNSLTSNNILLRNNTNHYWIPATLKVLPDVGLSLYAYLSEKLHDGEFFVSRQRMLHAWICVGRIIRNTTQIDIQDVDLLKEALYCNDEDVRSEAIGLLSSCLKKAEPLTETEISLFKECIPYNLKIDSAAFRIQFGSSIRRLVTRVRDSCLAMLKSKLIEKLDMAVVFIDWLQDLCFNNLVPGACYQRRKASLDIIQIIFDTLVYTEDTKQRKSFTPEATLKLVQYAKDKEYWNFFSSRNLICLLHCVLDGADDIQDLASKLVLKYFKFPLTAVDTHFSQPSEKQLACHILSYALTLCNSPKAHESQSGANLCKIIYIKYVVECQFVFSIKMLGNDFVVHILDDNNDPVMMFIKSLIDIIQNCLNASKSNVVSASRTMPIHGFLSAVTRCITETTGLHGVDITTIKSYIHKLLSLDINIVNIMLEVMGKNTETGSSPSFAEMGTALESWIVENQSDYIESTSLSAEHQYLLSWCWVNIKESCTSLGQLMERVVQDYGLLVEDDGKVLTENVNFTFLKVFMCCRHRGVIEGCRNAFVKYCLALFSSNDAKLNELPAQMLNEALEGLQSKASVTSTTRKSAGLPLIVQAVISCENKMKKDHLLKTTLYKLFHLASLPLTDSVDDQHDLPQVHGLNILKSLFSDSSLTNSLMPYISQAVKLVIDRFGSPAWSIRNAATRLFSCLVSRIFKQKKSTDESNWNSISLQEFSAHYPELCPFMLHHLDEALQEDMSRIDQLNPSLFPILTLLANLGPVESKIGVMDTFKKHIKILLGSPVYGLRQLAACSYVALIPSNTVLEAMISLLRDKQNATNQNYLHGVLCCIEKLLINIQISDTEAEVLLKDLIAHKEVYYDETSVCCITRTKYLHIVLKLCKMFSIKKEGIIQTISSEKDVNEFSVKVVGYPLLCRGLVDLNFELCKQNTKDLSKFIQTCLESTNVDKLSACLVALIELYKSGTELCQTFWEQIQDWMVKKLQNEVYPPNISNMLSIIIHIHMKYKINNSSITALYQWLKTSSETTHFNSFSAGILTIMAVCLKNRIYENRVDSEELLNWSEKLSEASQVTGSEDLRIAAGQSLVVGGEVILDHCCKRNPECMNCQRCFMNIIITCITLLQDDDTDVRGLLVDFVSSLKWNSKTTQYSSVQYNNCLLMVFEYVSDTMWWSDHCIEVLQHLLYKPGSIKSIVQSKQRTSNSQLFEQEDNNFFAESLYTEFYAYKALMNILKKRKQMGKKTSSCLPSEVEMIDLKEDMSYFINTIEGNFTVLSAVMGYLLLTKFIIELMNYEDLKGDNSLLLGLKNLYGKTFKITDFPPSFTNIFESVIKNS</sequence>
<proteinExistence type="inferred from homology"/>
<dbReference type="Pfam" id="PF25150">
    <property type="entry name" value="TPR_Trm732"/>
    <property type="match status" value="1"/>
</dbReference>
<feature type="domain" description="tRNA (32-2'-O)-methyltransferase regulator THADA-like TPR repeats region" evidence="4">
    <location>
        <begin position="509"/>
        <end position="721"/>
    </location>
</feature>
<reference evidence="6 7" key="1">
    <citation type="submission" date="2022-12" db="EMBL/GenBank/DDBJ databases">
        <title>Chromosome-level genome of Tegillarca granosa.</title>
        <authorList>
            <person name="Kim J."/>
        </authorList>
    </citation>
    <scope>NUCLEOTIDE SEQUENCE [LARGE SCALE GENOMIC DNA]</scope>
    <source>
        <strain evidence="6">Teg-2019</strain>
        <tissue evidence="6">Adductor muscle</tissue>
    </source>
</reference>
<accession>A0ABQ9EYJ8</accession>
<evidence type="ECO:0008006" key="8">
    <source>
        <dbReference type="Google" id="ProtNLM"/>
    </source>
</evidence>
<gene>
    <name evidence="6" type="ORF">KUTeg_013227</name>
</gene>
<dbReference type="InterPro" id="IPR056843">
    <property type="entry name" value="THADA-like_TPR"/>
</dbReference>
<dbReference type="InterPro" id="IPR019442">
    <property type="entry name" value="THADA/TRM732_DUF2428"/>
</dbReference>